<comment type="caution">
    <text evidence="6">The sequence shown here is derived from an EMBL/GenBank/DDBJ whole genome shotgun (WGS) entry which is preliminary data.</text>
</comment>
<keyword evidence="4" id="KW-0804">Transcription</keyword>
<evidence type="ECO:0000256" key="2">
    <source>
        <dbReference type="ARBA" id="ARBA00023015"/>
    </source>
</evidence>
<dbReference type="PROSITE" id="PS50949">
    <property type="entry name" value="HTH_GNTR"/>
    <property type="match status" value="1"/>
</dbReference>
<name>A0A2R5EYP6_9BACL</name>
<evidence type="ECO:0000313" key="6">
    <source>
        <dbReference type="EMBL" id="GBG10779.1"/>
    </source>
</evidence>
<dbReference type="CDD" id="cd06267">
    <property type="entry name" value="PBP1_LacI_sugar_binding-like"/>
    <property type="match status" value="1"/>
</dbReference>
<dbReference type="PANTHER" id="PTHR30146:SF95">
    <property type="entry name" value="RIBOSE OPERON REPRESSOR"/>
    <property type="match status" value="1"/>
</dbReference>
<keyword evidence="7" id="KW-1185">Reference proteome</keyword>
<keyword evidence="3" id="KW-0238">DNA-binding</keyword>
<dbReference type="Proteomes" id="UP000245202">
    <property type="component" value="Unassembled WGS sequence"/>
</dbReference>
<reference evidence="6 7" key="1">
    <citation type="submission" date="2017-08" db="EMBL/GenBank/DDBJ databases">
        <title>Substantial Increase in Enzyme Production by Combined Drug-Resistance Mutations in Paenibacillus agaridevorans.</title>
        <authorList>
            <person name="Tanaka Y."/>
            <person name="Funane K."/>
            <person name="Hosaka T."/>
            <person name="Shiwa Y."/>
            <person name="Fujita N."/>
            <person name="Miyazaki T."/>
            <person name="Yoshikawa H."/>
            <person name="Murakami K."/>
            <person name="Kasahara K."/>
            <person name="Inaoka T."/>
            <person name="Hiraga Y."/>
            <person name="Ochi K."/>
        </authorList>
    </citation>
    <scope>NUCLEOTIDE SEQUENCE [LARGE SCALE GENOMIC DNA]</scope>
    <source>
        <strain evidence="6 7">T-3040</strain>
    </source>
</reference>
<dbReference type="InterPro" id="IPR046335">
    <property type="entry name" value="LacI/GalR-like_sensor"/>
</dbReference>
<evidence type="ECO:0000256" key="4">
    <source>
        <dbReference type="ARBA" id="ARBA00023163"/>
    </source>
</evidence>
<dbReference type="Gene3D" id="1.10.10.10">
    <property type="entry name" value="Winged helix-like DNA-binding domain superfamily/Winged helix DNA-binding domain"/>
    <property type="match status" value="1"/>
</dbReference>
<dbReference type="AlphaFoldDB" id="A0A2R5EYP6"/>
<dbReference type="RefSeq" id="WP_108995211.1">
    <property type="nucleotide sequence ID" value="NZ_BDQX01000356.1"/>
</dbReference>
<dbReference type="InterPro" id="IPR000524">
    <property type="entry name" value="Tscrpt_reg_HTH_GntR"/>
</dbReference>
<protein>
    <submittedName>
        <fullName evidence="6">GntR family transcriptional regulator</fullName>
    </submittedName>
</protein>
<dbReference type="Pfam" id="PF00392">
    <property type="entry name" value="GntR"/>
    <property type="match status" value="1"/>
</dbReference>
<accession>A0A2R5EYP6</accession>
<dbReference type="InterPro" id="IPR028082">
    <property type="entry name" value="Peripla_BP_I"/>
</dbReference>
<dbReference type="GO" id="GO:0000976">
    <property type="term" value="F:transcription cis-regulatory region binding"/>
    <property type="evidence" value="ECO:0007669"/>
    <property type="project" value="TreeGrafter"/>
</dbReference>
<dbReference type="GO" id="GO:0003700">
    <property type="term" value="F:DNA-binding transcription factor activity"/>
    <property type="evidence" value="ECO:0007669"/>
    <property type="project" value="InterPro"/>
</dbReference>
<dbReference type="PRINTS" id="PR00035">
    <property type="entry name" value="HTHGNTR"/>
</dbReference>
<dbReference type="SUPFAM" id="SSF53822">
    <property type="entry name" value="Periplasmic binding protein-like I"/>
    <property type="match status" value="1"/>
</dbReference>
<dbReference type="PANTHER" id="PTHR30146">
    <property type="entry name" value="LACI-RELATED TRANSCRIPTIONAL REPRESSOR"/>
    <property type="match status" value="1"/>
</dbReference>
<dbReference type="FunFam" id="1.10.10.10:FF:000079">
    <property type="entry name" value="GntR family transcriptional regulator"/>
    <property type="match status" value="1"/>
</dbReference>
<keyword evidence="1" id="KW-0678">Repressor</keyword>
<keyword evidence="2" id="KW-0805">Transcription regulation</keyword>
<dbReference type="CDD" id="cd07377">
    <property type="entry name" value="WHTH_GntR"/>
    <property type="match status" value="1"/>
</dbReference>
<evidence type="ECO:0000259" key="5">
    <source>
        <dbReference type="PROSITE" id="PS50949"/>
    </source>
</evidence>
<dbReference type="SMART" id="SM00345">
    <property type="entry name" value="HTH_GNTR"/>
    <property type="match status" value="1"/>
</dbReference>
<dbReference type="Pfam" id="PF13377">
    <property type="entry name" value="Peripla_BP_3"/>
    <property type="match status" value="1"/>
</dbReference>
<dbReference type="InterPro" id="IPR036390">
    <property type="entry name" value="WH_DNA-bd_sf"/>
</dbReference>
<sequence>MANESASKPMYEQIFEALRERIKEGQYAVGDRVPSEKELGDEFGVSRITSKKALEMLALDGYIVRQPGRGSFVAEQGTVQTAAGHASIAQMGQARSGRNTGKRLIGLVMTDFGDAYGSGLVYGMEQASREQGSYLILRRSFGIAANEEEEIKGMLELGVDGMIILPAQGEYFNAEILKLVIGQFPFVLVDRHLKGLPAASICTDNMTGAAKGTNHLFDLGHRHIAFLTPPPRDTTAIEDRIEGFVKAHTERGIVADRDTWIQDIMSTLPSAHIEVNRRKDIDKIKAHLTKHPHITALFATEYNVALLAEKAAQELGLAIPEDLSLICFDSPYRSGLQPLTHLRQNQEEIGRLAFEHVTRLLDGEPLPSRVLLDAELVIGESTGKAKIRTT</sequence>
<gene>
    <name evidence="6" type="ORF">PAT3040_05543</name>
</gene>
<evidence type="ECO:0000313" key="7">
    <source>
        <dbReference type="Proteomes" id="UP000245202"/>
    </source>
</evidence>
<dbReference type="SUPFAM" id="SSF46785">
    <property type="entry name" value="Winged helix' DNA-binding domain"/>
    <property type="match status" value="1"/>
</dbReference>
<dbReference type="InterPro" id="IPR036388">
    <property type="entry name" value="WH-like_DNA-bd_sf"/>
</dbReference>
<organism evidence="6 7">
    <name type="scientific">Paenibacillus agaridevorans</name>
    <dbReference type="NCBI Taxonomy" id="171404"/>
    <lineage>
        <taxon>Bacteria</taxon>
        <taxon>Bacillati</taxon>
        <taxon>Bacillota</taxon>
        <taxon>Bacilli</taxon>
        <taxon>Bacillales</taxon>
        <taxon>Paenibacillaceae</taxon>
        <taxon>Paenibacillus</taxon>
    </lineage>
</organism>
<evidence type="ECO:0000256" key="3">
    <source>
        <dbReference type="ARBA" id="ARBA00023125"/>
    </source>
</evidence>
<dbReference type="EMBL" id="BDQX01000356">
    <property type="protein sequence ID" value="GBG10779.1"/>
    <property type="molecule type" value="Genomic_DNA"/>
</dbReference>
<proteinExistence type="predicted"/>
<feature type="domain" description="HTH gntR-type" evidence="5">
    <location>
        <begin position="8"/>
        <end position="76"/>
    </location>
</feature>
<evidence type="ECO:0000256" key="1">
    <source>
        <dbReference type="ARBA" id="ARBA00022491"/>
    </source>
</evidence>
<dbReference type="Gene3D" id="3.40.50.2300">
    <property type="match status" value="2"/>
</dbReference>